<dbReference type="Pfam" id="PF19040">
    <property type="entry name" value="SGNH"/>
    <property type="match status" value="1"/>
</dbReference>
<feature type="transmembrane region" description="Helical" evidence="1">
    <location>
        <begin position="336"/>
        <end position="355"/>
    </location>
</feature>
<feature type="transmembrane region" description="Helical" evidence="1">
    <location>
        <begin position="34"/>
        <end position="50"/>
    </location>
</feature>
<keyword evidence="4" id="KW-0012">Acyltransferase</keyword>
<dbReference type="PANTHER" id="PTHR23028:SF53">
    <property type="entry name" value="ACYL_TRANSF_3 DOMAIN-CONTAINING PROTEIN"/>
    <property type="match status" value="1"/>
</dbReference>
<proteinExistence type="predicted"/>
<dbReference type="PANTHER" id="PTHR23028">
    <property type="entry name" value="ACETYLTRANSFERASE"/>
    <property type="match status" value="1"/>
</dbReference>
<feature type="transmembrane region" description="Helical" evidence="1">
    <location>
        <begin position="156"/>
        <end position="178"/>
    </location>
</feature>
<feature type="transmembrane region" description="Helical" evidence="1">
    <location>
        <begin position="297"/>
        <end position="316"/>
    </location>
</feature>
<feature type="transmembrane region" description="Helical" evidence="1">
    <location>
        <begin position="217"/>
        <end position="234"/>
    </location>
</feature>
<name>A0A4R5UMX5_9HYPH</name>
<keyword evidence="1" id="KW-0812">Transmembrane</keyword>
<feature type="transmembrane region" description="Helical" evidence="1">
    <location>
        <begin position="185"/>
        <end position="205"/>
    </location>
</feature>
<feature type="transmembrane region" description="Helical" evidence="1">
    <location>
        <begin position="272"/>
        <end position="290"/>
    </location>
</feature>
<keyword evidence="1" id="KW-0472">Membrane</keyword>
<feature type="domain" description="SGNH" evidence="3">
    <location>
        <begin position="420"/>
        <end position="652"/>
    </location>
</feature>
<protein>
    <submittedName>
        <fullName evidence="4">Acyltransferase</fullName>
    </submittedName>
</protein>
<keyword evidence="5" id="KW-1185">Reference proteome</keyword>
<keyword evidence="1" id="KW-1133">Transmembrane helix</keyword>
<dbReference type="GO" id="GO:0016020">
    <property type="term" value="C:membrane"/>
    <property type="evidence" value="ECO:0007669"/>
    <property type="project" value="TreeGrafter"/>
</dbReference>
<evidence type="ECO:0000259" key="2">
    <source>
        <dbReference type="Pfam" id="PF01757"/>
    </source>
</evidence>
<dbReference type="GO" id="GO:0009103">
    <property type="term" value="P:lipopolysaccharide biosynthetic process"/>
    <property type="evidence" value="ECO:0007669"/>
    <property type="project" value="TreeGrafter"/>
</dbReference>
<organism evidence="4 5">
    <name type="scientific">Rhizobium deserti</name>
    <dbReference type="NCBI Taxonomy" id="2547961"/>
    <lineage>
        <taxon>Bacteria</taxon>
        <taxon>Pseudomonadati</taxon>
        <taxon>Pseudomonadota</taxon>
        <taxon>Alphaproteobacteria</taxon>
        <taxon>Hyphomicrobiales</taxon>
        <taxon>Rhizobiaceae</taxon>
        <taxon>Rhizobium/Agrobacterium group</taxon>
        <taxon>Rhizobium</taxon>
    </lineage>
</organism>
<sequence length="706" mass="77436">MRTKPGPGMDFTDNGCYPSAIAEVMMKYRREIDGLRAVAVVPVILYHANLGLVPGGFVGVDIFFVISGFLITTIILEDLSRDRFSILHFYERRLRRIAPALLLVCLACVPFAALWMLPSEFKAFGKSLFHSVLMVANFERWGHYYFSPSNELKPLLHMWSLAVEEQFYLVFPPLLWLLRRTSRRWMLAIVGGLAAVSFILTWPLSKLDPSANFYLPFTRLWELALGAMLAIQPLEARARLGQRSRSALAMLGLLAILASYVVLVSGPHHPGPITLIPCLGTLLIIAFASPQNLAGRLLGLPPIVAIGLISYSLYLWHQPVFAFARLRMIDPLAPSHYLVLMTLILTLATFSYFFVEKPFRRGQLFPAQRIFAFAGAGGAALIVIGIVMTKAGGFASRGHDLTALRTVSSGISDRCNGRIEPACVTKPEPTMAVWGDSFAMHVVDGILASQEAGAPGLVQLNKSTCAPLLNLAPALPDEPADWARECLTHNAEVRGFIQSTPSLRYVVVSSKFSTYLDAGLLIGGDGTVGEAAYQDVRRDFEATLDWLRLIGLKPVVFAPPPRDGRDAGLCVSRSVTLGIPDDFCAMRRQDEEVFDAKVKRLMEDVSTRFPVVSVDGYLCDQQRCRVGEDGVSFFYDDGHFSRQGSKYLGQRLDFYHHLVDAAEHGCVAGGGEPRGICQMMPAAVPGVGAAARSNLSSPTDGELVLQ</sequence>
<dbReference type="InterPro" id="IPR050879">
    <property type="entry name" value="Acyltransferase_3"/>
</dbReference>
<keyword evidence="4" id="KW-0808">Transferase</keyword>
<feature type="transmembrane region" description="Helical" evidence="1">
    <location>
        <begin position="97"/>
        <end position="117"/>
    </location>
</feature>
<dbReference type="Proteomes" id="UP000295238">
    <property type="component" value="Unassembled WGS sequence"/>
</dbReference>
<feature type="transmembrane region" description="Helical" evidence="1">
    <location>
        <begin position="367"/>
        <end position="388"/>
    </location>
</feature>
<dbReference type="EMBL" id="SMTL01000001">
    <property type="protein sequence ID" value="TDK39074.1"/>
    <property type="molecule type" value="Genomic_DNA"/>
</dbReference>
<dbReference type="GO" id="GO:0016747">
    <property type="term" value="F:acyltransferase activity, transferring groups other than amino-acyl groups"/>
    <property type="evidence" value="ECO:0007669"/>
    <property type="project" value="InterPro"/>
</dbReference>
<gene>
    <name evidence="4" type="ORF">E2F50_02760</name>
</gene>
<reference evidence="4 5" key="1">
    <citation type="submission" date="2019-03" db="EMBL/GenBank/DDBJ databases">
        <title>Rhizobium sp. nov., an bacterium isolated from biocrust in Mu Us Desert.</title>
        <authorList>
            <person name="Lixiong L."/>
        </authorList>
    </citation>
    <scope>NUCLEOTIDE SEQUENCE [LARGE SCALE GENOMIC DNA]</scope>
    <source>
        <strain evidence="4 5">SPY-1</strain>
    </source>
</reference>
<dbReference type="InterPro" id="IPR002656">
    <property type="entry name" value="Acyl_transf_3_dom"/>
</dbReference>
<accession>A0A4R5UMX5</accession>
<dbReference type="Pfam" id="PF01757">
    <property type="entry name" value="Acyl_transf_3"/>
    <property type="match status" value="1"/>
</dbReference>
<dbReference type="AlphaFoldDB" id="A0A4R5UMX5"/>
<dbReference type="InterPro" id="IPR043968">
    <property type="entry name" value="SGNH"/>
</dbReference>
<evidence type="ECO:0000313" key="4">
    <source>
        <dbReference type="EMBL" id="TDK39074.1"/>
    </source>
</evidence>
<feature type="transmembrane region" description="Helical" evidence="1">
    <location>
        <begin position="56"/>
        <end position="76"/>
    </location>
</feature>
<evidence type="ECO:0000256" key="1">
    <source>
        <dbReference type="SAM" id="Phobius"/>
    </source>
</evidence>
<comment type="caution">
    <text evidence="4">The sequence shown here is derived from an EMBL/GenBank/DDBJ whole genome shotgun (WGS) entry which is preliminary data.</text>
</comment>
<feature type="transmembrane region" description="Helical" evidence="1">
    <location>
        <begin position="246"/>
        <end position="266"/>
    </location>
</feature>
<evidence type="ECO:0000259" key="3">
    <source>
        <dbReference type="Pfam" id="PF19040"/>
    </source>
</evidence>
<feature type="domain" description="Acyltransferase 3" evidence="2">
    <location>
        <begin position="31"/>
        <end position="349"/>
    </location>
</feature>
<evidence type="ECO:0000313" key="5">
    <source>
        <dbReference type="Proteomes" id="UP000295238"/>
    </source>
</evidence>